<dbReference type="SMART" id="SM00220">
    <property type="entry name" value="S_TKc"/>
    <property type="match status" value="1"/>
</dbReference>
<dbReference type="Pfam" id="PF00069">
    <property type="entry name" value="Pkinase"/>
    <property type="match status" value="1"/>
</dbReference>
<accession>A0A5E4ADX2</accession>
<dbReference type="EC" id="2.7.11.1" evidence="1"/>
<dbReference type="AlphaFoldDB" id="A0A5E4ADX2"/>
<dbReference type="PANTHER" id="PTHR24346:SF82">
    <property type="entry name" value="KP78A-RELATED"/>
    <property type="match status" value="1"/>
</dbReference>
<dbReference type="GO" id="GO:0005524">
    <property type="term" value="F:ATP binding"/>
    <property type="evidence" value="ECO:0007669"/>
    <property type="project" value="UniProtKB-KW"/>
</dbReference>
<feature type="domain" description="Protein kinase" evidence="10">
    <location>
        <begin position="1"/>
        <end position="293"/>
    </location>
</feature>
<proteinExistence type="predicted"/>
<evidence type="ECO:0000256" key="7">
    <source>
        <dbReference type="ARBA" id="ARBA00047899"/>
    </source>
</evidence>
<dbReference type="Proteomes" id="UP000335636">
    <property type="component" value="Unassembled WGS sequence"/>
</dbReference>
<evidence type="ECO:0000256" key="8">
    <source>
        <dbReference type="ARBA" id="ARBA00048679"/>
    </source>
</evidence>
<reference evidence="11" key="2">
    <citation type="submission" date="2020-08" db="EMBL/GenBank/DDBJ databases">
        <authorList>
            <person name="Shumante A."/>
            <person name="Zimin A.V."/>
            <person name="Puiu D."/>
            <person name="Salzberg S.L."/>
        </authorList>
    </citation>
    <scope>NUCLEOTIDE SEQUENCE</scope>
    <source>
        <strain evidence="11">WC2-LM</strain>
        <tissue evidence="11">Liver</tissue>
    </source>
</reference>
<comment type="catalytic activity">
    <reaction evidence="8">
        <text>L-seryl-[protein] + ATP = O-phospho-L-seryl-[protein] + ADP + H(+)</text>
        <dbReference type="Rhea" id="RHEA:17989"/>
        <dbReference type="Rhea" id="RHEA-COMP:9863"/>
        <dbReference type="Rhea" id="RHEA-COMP:11604"/>
        <dbReference type="ChEBI" id="CHEBI:15378"/>
        <dbReference type="ChEBI" id="CHEBI:29999"/>
        <dbReference type="ChEBI" id="CHEBI:30616"/>
        <dbReference type="ChEBI" id="CHEBI:83421"/>
        <dbReference type="ChEBI" id="CHEBI:456216"/>
        <dbReference type="EC" id="2.7.11.1"/>
    </reaction>
</comment>
<name>A0A5E4ADX2_MARMO</name>
<dbReference type="PROSITE" id="PS50011">
    <property type="entry name" value="PROTEIN_KINASE_DOM"/>
    <property type="match status" value="1"/>
</dbReference>
<dbReference type="PROSITE" id="PS00108">
    <property type="entry name" value="PROTEIN_KINASE_ST"/>
    <property type="match status" value="1"/>
</dbReference>
<dbReference type="Gene3D" id="1.10.8.10">
    <property type="entry name" value="DNA helicase RuvA subunit, C-terminal domain"/>
    <property type="match status" value="1"/>
</dbReference>
<feature type="region of interest" description="Disordered" evidence="9">
    <location>
        <begin position="312"/>
        <end position="382"/>
    </location>
</feature>
<feature type="region of interest" description="Disordered" evidence="9">
    <location>
        <begin position="1"/>
        <end position="24"/>
    </location>
</feature>
<evidence type="ECO:0000313" key="13">
    <source>
        <dbReference type="Proteomes" id="UP000335636"/>
    </source>
</evidence>
<dbReference type="PANTHER" id="PTHR24346">
    <property type="entry name" value="MAP/MICROTUBULE AFFINITY-REGULATING KINASE"/>
    <property type="match status" value="1"/>
</dbReference>
<dbReference type="InterPro" id="IPR000719">
    <property type="entry name" value="Prot_kinase_dom"/>
</dbReference>
<evidence type="ECO:0000259" key="10">
    <source>
        <dbReference type="PROSITE" id="PS50011"/>
    </source>
</evidence>
<dbReference type="Gene3D" id="1.10.510.10">
    <property type="entry name" value="Transferase(Phosphotransferase) domain 1"/>
    <property type="match status" value="1"/>
</dbReference>
<organism evidence="12 13">
    <name type="scientific">Marmota monax</name>
    <name type="common">Woodchuck</name>
    <dbReference type="NCBI Taxonomy" id="9995"/>
    <lineage>
        <taxon>Eukaryota</taxon>
        <taxon>Metazoa</taxon>
        <taxon>Chordata</taxon>
        <taxon>Craniata</taxon>
        <taxon>Vertebrata</taxon>
        <taxon>Euteleostomi</taxon>
        <taxon>Mammalia</taxon>
        <taxon>Eutheria</taxon>
        <taxon>Euarchontoglires</taxon>
        <taxon>Glires</taxon>
        <taxon>Rodentia</taxon>
        <taxon>Sciuromorpha</taxon>
        <taxon>Sciuridae</taxon>
        <taxon>Xerinae</taxon>
        <taxon>Marmotini</taxon>
        <taxon>Marmota</taxon>
    </lineage>
</organism>
<feature type="compositionally biased region" description="Low complexity" evidence="9">
    <location>
        <begin position="7"/>
        <end position="18"/>
    </location>
</feature>
<sequence length="382" mass="42726">MHRESSESQSSVPRSSQRGLEASSSLEDALTGQYRVLRSIGQGNFSTLRLARHILTGTEVDIMKAVEHTNVVQLFQVMETADRVYLVMEYASGGQLLQHIPERVGLQEEEEPGLFRQMARALRTCHAKGIGHRDVKADNILMDEQSHIKLCNFGLGCQFRRGELLDTVCGTPTYWAPEMFLLEEDHPRGAEVASPPWHLRLPSLSVRLVAEMLTMDLEERPRLAEVLRHPWLRWGQWPFVSCTRECLPIYPDLSTVKAMLDLGFDLTDTWMSLKARKFDKAMATYLLLWHQYTQGAGFMVQRRSVHLGLQPRSSAGSLPATLPRQRSASKPTSHSRRVVPAVQQPPGEQLQPWQRGSTGGSLPALALPSLQAQGPAAPGRAP</sequence>
<dbReference type="Proteomes" id="UP000662637">
    <property type="component" value="Unassembled WGS sequence"/>
</dbReference>
<dbReference type="GO" id="GO:0004674">
    <property type="term" value="F:protein serine/threonine kinase activity"/>
    <property type="evidence" value="ECO:0007669"/>
    <property type="project" value="UniProtKB-KW"/>
</dbReference>
<evidence type="ECO:0000313" key="12">
    <source>
        <dbReference type="EMBL" id="VTJ55454.1"/>
    </source>
</evidence>
<evidence type="ECO:0000256" key="6">
    <source>
        <dbReference type="ARBA" id="ARBA00022840"/>
    </source>
</evidence>
<keyword evidence="3" id="KW-0808">Transferase</keyword>
<dbReference type="InterPro" id="IPR011009">
    <property type="entry name" value="Kinase-like_dom_sf"/>
</dbReference>
<keyword evidence="6" id="KW-0067">ATP-binding</keyword>
<dbReference type="SUPFAM" id="SSF56112">
    <property type="entry name" value="Protein kinase-like (PK-like)"/>
    <property type="match status" value="1"/>
</dbReference>
<dbReference type="GO" id="GO:0005737">
    <property type="term" value="C:cytoplasm"/>
    <property type="evidence" value="ECO:0007669"/>
    <property type="project" value="TreeGrafter"/>
</dbReference>
<evidence type="ECO:0000256" key="9">
    <source>
        <dbReference type="SAM" id="MobiDB-lite"/>
    </source>
</evidence>
<keyword evidence="5" id="KW-0418">Kinase</keyword>
<evidence type="ECO:0000256" key="5">
    <source>
        <dbReference type="ARBA" id="ARBA00022777"/>
    </source>
</evidence>
<dbReference type="GO" id="GO:0035556">
    <property type="term" value="P:intracellular signal transduction"/>
    <property type="evidence" value="ECO:0007669"/>
    <property type="project" value="TreeGrafter"/>
</dbReference>
<dbReference type="InterPro" id="IPR008271">
    <property type="entry name" value="Ser/Thr_kinase_AS"/>
</dbReference>
<reference evidence="12 13" key="1">
    <citation type="submission" date="2019-04" db="EMBL/GenBank/DDBJ databases">
        <authorList>
            <person name="Alioto T."/>
            <person name="Alioto T."/>
        </authorList>
    </citation>
    <scope>NUCLEOTIDE SEQUENCE [LARGE SCALE GENOMIC DNA]</scope>
</reference>
<evidence type="ECO:0000256" key="1">
    <source>
        <dbReference type="ARBA" id="ARBA00012513"/>
    </source>
</evidence>
<evidence type="ECO:0000256" key="4">
    <source>
        <dbReference type="ARBA" id="ARBA00022741"/>
    </source>
</evidence>
<dbReference type="EMBL" id="WJEC01007746">
    <property type="protein sequence ID" value="KAF7468417.1"/>
    <property type="molecule type" value="Genomic_DNA"/>
</dbReference>
<gene>
    <name evidence="11" type="ORF">GHT09_006384</name>
    <name evidence="12" type="ORF">MONAX_5E045063</name>
</gene>
<keyword evidence="13" id="KW-1185">Reference proteome</keyword>
<evidence type="ECO:0000313" key="11">
    <source>
        <dbReference type="EMBL" id="KAF7468417.1"/>
    </source>
</evidence>
<feature type="compositionally biased region" description="Low complexity" evidence="9">
    <location>
        <begin position="360"/>
        <end position="382"/>
    </location>
</feature>
<dbReference type="EMBL" id="CABDUW010000050">
    <property type="protein sequence ID" value="VTJ55454.1"/>
    <property type="molecule type" value="Genomic_DNA"/>
</dbReference>
<protein>
    <recommendedName>
        <fullName evidence="1">non-specific serine/threonine protein kinase</fullName>
        <ecNumber evidence="1">2.7.11.1</ecNumber>
    </recommendedName>
</protein>
<evidence type="ECO:0000256" key="3">
    <source>
        <dbReference type="ARBA" id="ARBA00022679"/>
    </source>
</evidence>
<comment type="catalytic activity">
    <reaction evidence="7">
        <text>L-threonyl-[protein] + ATP = O-phospho-L-threonyl-[protein] + ADP + H(+)</text>
        <dbReference type="Rhea" id="RHEA:46608"/>
        <dbReference type="Rhea" id="RHEA-COMP:11060"/>
        <dbReference type="Rhea" id="RHEA-COMP:11605"/>
        <dbReference type="ChEBI" id="CHEBI:15378"/>
        <dbReference type="ChEBI" id="CHEBI:30013"/>
        <dbReference type="ChEBI" id="CHEBI:30616"/>
        <dbReference type="ChEBI" id="CHEBI:61977"/>
        <dbReference type="ChEBI" id="CHEBI:456216"/>
        <dbReference type="EC" id="2.7.11.1"/>
    </reaction>
</comment>
<keyword evidence="2" id="KW-0723">Serine/threonine-protein kinase</keyword>
<keyword evidence="4" id="KW-0547">Nucleotide-binding</keyword>
<evidence type="ECO:0000256" key="2">
    <source>
        <dbReference type="ARBA" id="ARBA00022527"/>
    </source>
</evidence>